<protein>
    <recommendedName>
        <fullName evidence="3">Glutamate racemase</fullName>
    </recommendedName>
</protein>
<dbReference type="Proteomes" id="UP000494252">
    <property type="component" value="Unassembled WGS sequence"/>
</dbReference>
<evidence type="ECO:0000313" key="1">
    <source>
        <dbReference type="EMBL" id="CAB3800423.1"/>
    </source>
</evidence>
<organism evidence="1 2">
    <name type="scientific">Paraburkholderia fynbosensis</name>
    <dbReference type="NCBI Taxonomy" id="1200993"/>
    <lineage>
        <taxon>Bacteria</taxon>
        <taxon>Pseudomonadati</taxon>
        <taxon>Pseudomonadota</taxon>
        <taxon>Betaproteobacteria</taxon>
        <taxon>Burkholderiales</taxon>
        <taxon>Burkholderiaceae</taxon>
        <taxon>Paraburkholderia</taxon>
    </lineage>
</organism>
<evidence type="ECO:0008006" key="3">
    <source>
        <dbReference type="Google" id="ProtNLM"/>
    </source>
</evidence>
<proteinExistence type="predicted"/>
<keyword evidence="2" id="KW-1185">Reference proteome</keyword>
<evidence type="ECO:0000313" key="2">
    <source>
        <dbReference type="Proteomes" id="UP000494252"/>
    </source>
</evidence>
<accession>A0A6J5GGN6</accession>
<name>A0A6J5GGN6_9BURK</name>
<dbReference type="AlphaFoldDB" id="A0A6J5GGN6"/>
<sequence>MRIACLHTADSHIALFDATARAVSPTLELTHEVRADLLAAAEQAGGLTEAIAMQTRASLLALRSGSHAVLLTCSTLGPAVDDALAKQCAPVPVVRTDAALAQRALAHGGKVVVLCTASTTLEPTASLFIEAAKGTAAEVDVRLISGAWDLFKEGALPAYFSAIAAAADAAYADGADVIALAQASMTGAAERVTRGAIPLTSPQSGLAAAMAAAALAAEALEPK</sequence>
<gene>
    <name evidence="1" type="ORF">LMG27177_04824</name>
</gene>
<dbReference type="InterPro" id="IPR015942">
    <property type="entry name" value="Asp/Glu/hydantoin_racemase"/>
</dbReference>
<dbReference type="Pfam" id="PF01177">
    <property type="entry name" value="Asp_Glu_race"/>
    <property type="match status" value="1"/>
</dbReference>
<dbReference type="RefSeq" id="WP_175163654.1">
    <property type="nucleotide sequence ID" value="NZ_CADIKI010000015.1"/>
</dbReference>
<dbReference type="GO" id="GO:0047661">
    <property type="term" value="F:amino-acid racemase activity"/>
    <property type="evidence" value="ECO:0007669"/>
    <property type="project" value="InterPro"/>
</dbReference>
<reference evidence="1 2" key="1">
    <citation type="submission" date="2020-04" db="EMBL/GenBank/DDBJ databases">
        <authorList>
            <person name="De Canck E."/>
        </authorList>
    </citation>
    <scope>NUCLEOTIDE SEQUENCE [LARGE SCALE GENOMIC DNA]</scope>
    <source>
        <strain evidence="1 2">LMG 27177</strain>
    </source>
</reference>
<dbReference type="EMBL" id="CADIKI010000015">
    <property type="protein sequence ID" value="CAB3800423.1"/>
    <property type="molecule type" value="Genomic_DNA"/>
</dbReference>